<evidence type="ECO:0000256" key="1">
    <source>
        <dbReference type="SAM" id="MobiDB-lite"/>
    </source>
</evidence>
<gene>
    <name evidence="2" type="ORF">PGTUg99_000759</name>
</gene>
<comment type="caution">
    <text evidence="2">The sequence shown here is derived from an EMBL/GenBank/DDBJ whole genome shotgun (WGS) entry which is preliminary data.</text>
</comment>
<proteinExistence type="predicted"/>
<reference evidence="2 3" key="1">
    <citation type="submission" date="2019-05" db="EMBL/GenBank/DDBJ databases">
        <title>Emergence of the Ug99 lineage of the wheat stem rust pathogen through somatic hybridization.</title>
        <authorList>
            <person name="Li F."/>
            <person name="Upadhyaya N.M."/>
            <person name="Sperschneider J."/>
            <person name="Matny O."/>
            <person name="Nguyen-Phuc H."/>
            <person name="Mago R."/>
            <person name="Raley C."/>
            <person name="Miller M.E."/>
            <person name="Silverstein K.A.T."/>
            <person name="Henningsen E."/>
            <person name="Hirsch C.D."/>
            <person name="Visser B."/>
            <person name="Pretorius Z.A."/>
            <person name="Steffenson B.J."/>
            <person name="Schwessinger B."/>
            <person name="Dodds P.N."/>
            <person name="Figueroa M."/>
        </authorList>
    </citation>
    <scope>NUCLEOTIDE SEQUENCE [LARGE SCALE GENOMIC DNA]</scope>
    <source>
        <strain evidence="2 3">Ug99</strain>
    </source>
</reference>
<feature type="region of interest" description="Disordered" evidence="1">
    <location>
        <begin position="13"/>
        <end position="55"/>
    </location>
</feature>
<feature type="compositionally biased region" description="Low complexity" evidence="1">
    <location>
        <begin position="14"/>
        <end position="47"/>
    </location>
</feature>
<evidence type="ECO:0000313" key="3">
    <source>
        <dbReference type="Proteomes" id="UP000325313"/>
    </source>
</evidence>
<accession>A0A5B0MZV6</accession>
<protein>
    <submittedName>
        <fullName evidence="2">Uncharacterized protein</fullName>
    </submittedName>
</protein>
<organism evidence="2 3">
    <name type="scientific">Puccinia graminis f. sp. tritici</name>
    <dbReference type="NCBI Taxonomy" id="56615"/>
    <lineage>
        <taxon>Eukaryota</taxon>
        <taxon>Fungi</taxon>
        <taxon>Dikarya</taxon>
        <taxon>Basidiomycota</taxon>
        <taxon>Pucciniomycotina</taxon>
        <taxon>Pucciniomycetes</taxon>
        <taxon>Pucciniales</taxon>
        <taxon>Pucciniaceae</taxon>
        <taxon>Puccinia</taxon>
    </lineage>
</organism>
<evidence type="ECO:0000313" key="2">
    <source>
        <dbReference type="EMBL" id="KAA1081468.1"/>
    </source>
</evidence>
<dbReference type="Proteomes" id="UP000325313">
    <property type="component" value="Unassembled WGS sequence"/>
</dbReference>
<dbReference type="AlphaFoldDB" id="A0A5B0MZV6"/>
<name>A0A5B0MZV6_PUCGR</name>
<sequence>MIRGEIPISLVTQSLNPSNDPSHNNSNNLSLEPLSIIPSSSTSSTPPAVEVKAKW</sequence>
<dbReference type="EMBL" id="VDEP01000441">
    <property type="protein sequence ID" value="KAA1081468.1"/>
    <property type="molecule type" value="Genomic_DNA"/>
</dbReference>